<evidence type="ECO:0000313" key="2">
    <source>
        <dbReference type="Proteomes" id="UP000233722"/>
    </source>
</evidence>
<reference evidence="1 2" key="1">
    <citation type="submission" date="2017-10" db="EMBL/GenBank/DDBJ databases">
        <title>Bifidobacterium genomics.</title>
        <authorList>
            <person name="Lugli G.A."/>
            <person name="Milani C."/>
            <person name="Mancabelli L."/>
        </authorList>
    </citation>
    <scope>NUCLEOTIDE SEQUENCE [LARGE SCALE GENOMIC DNA]</scope>
    <source>
        <strain evidence="1 2">1747B</strain>
    </source>
</reference>
<comment type="caution">
    <text evidence="1">The sequence shown here is derived from an EMBL/GenBank/DDBJ whole genome shotgun (WGS) entry which is preliminary data.</text>
</comment>
<dbReference type="RefSeq" id="WP_101430615.1">
    <property type="nucleotide sequence ID" value="NZ_PCHA01000014.1"/>
</dbReference>
<organism evidence="1 2">
    <name type="scientific">Bifidobacterium pseudolongum subsp. globosum</name>
    <dbReference type="NCBI Taxonomy" id="1690"/>
    <lineage>
        <taxon>Bacteria</taxon>
        <taxon>Bacillati</taxon>
        <taxon>Actinomycetota</taxon>
        <taxon>Actinomycetes</taxon>
        <taxon>Bifidobacteriales</taxon>
        <taxon>Bifidobacteriaceae</taxon>
        <taxon>Bifidobacterium</taxon>
    </lineage>
</organism>
<dbReference type="EMBL" id="PCHA01000014">
    <property type="protein sequence ID" value="PKU96186.1"/>
    <property type="molecule type" value="Genomic_DNA"/>
</dbReference>
<sequence>MRNHTRTRQALTVISTLTALTSATTIATGVGFMWAPWAYSLAWLLLISSLAYVIPQIDTLIALATTIARRTVHAARHAHDWLAALADRRQSPARVARSTTHMEAGR</sequence>
<protein>
    <submittedName>
        <fullName evidence="1">Uncharacterized protein</fullName>
    </submittedName>
</protein>
<accession>A0A2N3QVL9</accession>
<dbReference type="AlphaFoldDB" id="A0A2N3QVL9"/>
<evidence type="ECO:0000313" key="1">
    <source>
        <dbReference type="EMBL" id="PKU96186.1"/>
    </source>
</evidence>
<proteinExistence type="predicted"/>
<gene>
    <name evidence="1" type="ORF">CQR45_0308</name>
</gene>
<dbReference type="Proteomes" id="UP000233722">
    <property type="component" value="Unassembled WGS sequence"/>
</dbReference>
<name>A0A2N3QVL9_9BIFI</name>